<dbReference type="Proteomes" id="UP000254707">
    <property type="component" value="Unassembled WGS sequence"/>
</dbReference>
<gene>
    <name evidence="6" type="primary">yqgN</name>
    <name evidence="6" type="ORF">NCTC7688_01491</name>
</gene>
<evidence type="ECO:0000313" key="6">
    <source>
        <dbReference type="EMBL" id="SUM82925.1"/>
    </source>
</evidence>
<sequence>MDKKLLRKKHIELMKSFMLNKQEKQRADQFLANQFFNTDEYRTASRIGIVLSMPHEVNTYTLIQQMLDDGKQVFVPETNYQLREMSFKHIDDLKHIGKDAKGMNHVNTKTEISNELDLLVVPGVAFNDSGYRIGYGGGYFDKFISTYNQPTMSLIYDFQLSDFKVETHDQPVEKLIIATTR</sequence>
<dbReference type="PANTHER" id="PTHR23407:SF1">
    <property type="entry name" value="5-FORMYLTETRAHYDROFOLATE CYCLO-LIGASE"/>
    <property type="match status" value="1"/>
</dbReference>
<dbReference type="Pfam" id="PF01812">
    <property type="entry name" value="5-FTHF_cyc-lig"/>
    <property type="match status" value="1"/>
</dbReference>
<keyword evidence="6" id="KW-0436">Ligase</keyword>
<dbReference type="AlphaFoldDB" id="A0A380HMV1"/>
<dbReference type="NCBIfam" id="TIGR02727">
    <property type="entry name" value="MTHFS_bact"/>
    <property type="match status" value="1"/>
</dbReference>
<evidence type="ECO:0000256" key="5">
    <source>
        <dbReference type="RuleBase" id="RU361279"/>
    </source>
</evidence>
<protein>
    <recommendedName>
        <fullName evidence="5">5-formyltetrahydrofolate cyclo-ligase</fullName>
        <ecNumber evidence="5">6.3.3.2</ecNumber>
    </recommendedName>
</protein>
<evidence type="ECO:0000313" key="7">
    <source>
        <dbReference type="Proteomes" id="UP000254707"/>
    </source>
</evidence>
<reference evidence="6 7" key="1">
    <citation type="submission" date="2018-06" db="EMBL/GenBank/DDBJ databases">
        <authorList>
            <consortium name="Pathogen Informatics"/>
            <person name="Doyle S."/>
        </authorList>
    </citation>
    <scope>NUCLEOTIDE SEQUENCE [LARGE SCALE GENOMIC DNA]</scope>
    <source>
        <strain evidence="6 7">NCTC7688</strain>
    </source>
</reference>
<dbReference type="GO" id="GO:0030272">
    <property type="term" value="F:5-formyltetrahydrofolate cyclo-ligase activity"/>
    <property type="evidence" value="ECO:0007669"/>
    <property type="project" value="UniProtKB-EC"/>
</dbReference>
<feature type="binding site" evidence="4">
    <location>
        <position position="56"/>
    </location>
    <ligand>
        <name>substrate</name>
    </ligand>
</feature>
<dbReference type="PIRSF" id="PIRSF006806">
    <property type="entry name" value="FTHF_cligase"/>
    <property type="match status" value="1"/>
</dbReference>
<name>A0A380HMV1_STASA</name>
<organism evidence="6 7">
    <name type="scientific">Staphylococcus saprophyticus</name>
    <dbReference type="NCBI Taxonomy" id="29385"/>
    <lineage>
        <taxon>Bacteria</taxon>
        <taxon>Bacillati</taxon>
        <taxon>Bacillota</taxon>
        <taxon>Bacilli</taxon>
        <taxon>Bacillales</taxon>
        <taxon>Staphylococcaceae</taxon>
        <taxon>Staphylococcus</taxon>
    </lineage>
</organism>
<evidence type="ECO:0000256" key="1">
    <source>
        <dbReference type="ARBA" id="ARBA00010638"/>
    </source>
</evidence>
<dbReference type="EMBL" id="UHED01000001">
    <property type="protein sequence ID" value="SUM82925.1"/>
    <property type="molecule type" value="Genomic_DNA"/>
</dbReference>
<dbReference type="GO" id="GO:0005524">
    <property type="term" value="F:ATP binding"/>
    <property type="evidence" value="ECO:0007669"/>
    <property type="project" value="UniProtKB-KW"/>
</dbReference>
<dbReference type="InterPro" id="IPR037171">
    <property type="entry name" value="NagB/RpiA_transferase-like"/>
</dbReference>
<feature type="binding site" evidence="4">
    <location>
        <begin position="3"/>
        <end position="7"/>
    </location>
    <ligand>
        <name>ATP</name>
        <dbReference type="ChEBI" id="CHEBI:30616"/>
    </ligand>
</feature>
<comment type="cofactor">
    <cofactor evidence="5">
        <name>Mg(2+)</name>
        <dbReference type="ChEBI" id="CHEBI:18420"/>
    </cofactor>
</comment>
<evidence type="ECO:0000256" key="4">
    <source>
        <dbReference type="PIRSR" id="PIRSR006806-1"/>
    </source>
</evidence>
<proteinExistence type="inferred from homology"/>
<keyword evidence="2 4" id="KW-0547">Nucleotide-binding</keyword>
<evidence type="ECO:0000256" key="2">
    <source>
        <dbReference type="ARBA" id="ARBA00022741"/>
    </source>
</evidence>
<dbReference type="GO" id="GO:0035999">
    <property type="term" value="P:tetrahydrofolate interconversion"/>
    <property type="evidence" value="ECO:0007669"/>
    <property type="project" value="TreeGrafter"/>
</dbReference>
<dbReference type="InterPro" id="IPR024185">
    <property type="entry name" value="FTHF_cligase-like_sf"/>
</dbReference>
<dbReference type="InterPro" id="IPR002698">
    <property type="entry name" value="FTHF_cligase"/>
</dbReference>
<dbReference type="GO" id="GO:0046872">
    <property type="term" value="F:metal ion binding"/>
    <property type="evidence" value="ECO:0007669"/>
    <property type="project" value="UniProtKB-KW"/>
</dbReference>
<evidence type="ECO:0000256" key="3">
    <source>
        <dbReference type="ARBA" id="ARBA00022840"/>
    </source>
</evidence>
<dbReference type="PANTHER" id="PTHR23407">
    <property type="entry name" value="ATPASE INHIBITOR/5-FORMYLTETRAHYDROFOLATE CYCLO-LIGASE"/>
    <property type="match status" value="1"/>
</dbReference>
<dbReference type="Gene3D" id="3.40.50.10420">
    <property type="entry name" value="NagB/RpiA/CoA transferase-like"/>
    <property type="match status" value="1"/>
</dbReference>
<dbReference type="EC" id="6.3.3.2" evidence="5"/>
<dbReference type="SUPFAM" id="SSF100950">
    <property type="entry name" value="NagB/RpiA/CoA transferase-like"/>
    <property type="match status" value="1"/>
</dbReference>
<comment type="catalytic activity">
    <reaction evidence="5">
        <text>(6S)-5-formyl-5,6,7,8-tetrahydrofolate + ATP = (6R)-5,10-methenyltetrahydrofolate + ADP + phosphate</text>
        <dbReference type="Rhea" id="RHEA:10488"/>
        <dbReference type="ChEBI" id="CHEBI:30616"/>
        <dbReference type="ChEBI" id="CHEBI:43474"/>
        <dbReference type="ChEBI" id="CHEBI:57455"/>
        <dbReference type="ChEBI" id="CHEBI:57457"/>
        <dbReference type="ChEBI" id="CHEBI:456216"/>
        <dbReference type="EC" id="6.3.3.2"/>
    </reaction>
</comment>
<dbReference type="RefSeq" id="WP_041080616.1">
    <property type="nucleotide sequence ID" value="NZ_CAXOKG010000001.1"/>
</dbReference>
<feature type="binding site" evidence="4">
    <location>
        <position position="51"/>
    </location>
    <ligand>
        <name>substrate</name>
    </ligand>
</feature>
<keyword evidence="5" id="KW-0479">Metal-binding</keyword>
<accession>A0A380HMV1</accession>
<keyword evidence="3 4" id="KW-0067">ATP-binding</keyword>
<comment type="similarity">
    <text evidence="1 5">Belongs to the 5-formyltetrahydrofolate cyclo-ligase family.</text>
</comment>
<dbReference type="GO" id="GO:0009396">
    <property type="term" value="P:folic acid-containing compound biosynthetic process"/>
    <property type="evidence" value="ECO:0007669"/>
    <property type="project" value="TreeGrafter"/>
</dbReference>
<keyword evidence="5" id="KW-0460">Magnesium</keyword>